<keyword evidence="4" id="KW-1185">Reference proteome</keyword>
<dbReference type="RefSeq" id="WP_120195128.1">
    <property type="nucleotide sequence ID" value="NZ_MCIA01000001.1"/>
</dbReference>
<proteinExistence type="predicted"/>
<feature type="transmembrane region" description="Helical" evidence="1">
    <location>
        <begin position="165"/>
        <end position="183"/>
    </location>
</feature>
<keyword evidence="1" id="KW-0472">Membrane</keyword>
<comment type="caution">
    <text evidence="3">The sequence shown here is derived from an EMBL/GenBank/DDBJ whole genome shotgun (WGS) entry which is preliminary data.</text>
</comment>
<feature type="transmembrane region" description="Helical" evidence="1">
    <location>
        <begin position="226"/>
        <end position="253"/>
    </location>
</feature>
<feature type="transmembrane region" description="Helical" evidence="1">
    <location>
        <begin position="273"/>
        <end position="292"/>
    </location>
</feature>
<dbReference type="EMBL" id="MCIA01000001">
    <property type="protein sequence ID" value="RKD35189.1"/>
    <property type="molecule type" value="Genomic_DNA"/>
</dbReference>
<feature type="transmembrane region" description="Helical" evidence="1">
    <location>
        <begin position="12"/>
        <end position="37"/>
    </location>
</feature>
<gene>
    <name evidence="3" type="ORF">BET01_02275</name>
</gene>
<evidence type="ECO:0000259" key="2">
    <source>
        <dbReference type="Pfam" id="PF25928"/>
    </source>
</evidence>
<accession>A0A419TCG7</accession>
<keyword evidence="1" id="KW-0812">Transmembrane</keyword>
<evidence type="ECO:0000313" key="3">
    <source>
        <dbReference type="EMBL" id="RKD35189.1"/>
    </source>
</evidence>
<evidence type="ECO:0000313" key="4">
    <source>
        <dbReference type="Proteomes" id="UP000284277"/>
    </source>
</evidence>
<evidence type="ECO:0000256" key="1">
    <source>
        <dbReference type="SAM" id="Phobius"/>
    </source>
</evidence>
<dbReference type="OrthoDB" id="4484645at2"/>
<protein>
    <recommendedName>
        <fullName evidence="2">DUF7973 domain-containing protein</fullName>
    </recommendedName>
</protein>
<name>A0A419TCG7_9FIRM</name>
<dbReference type="Proteomes" id="UP000284277">
    <property type="component" value="Unassembled WGS sequence"/>
</dbReference>
<dbReference type="AlphaFoldDB" id="A0A419TCG7"/>
<dbReference type="Pfam" id="PF25928">
    <property type="entry name" value="DUF7973"/>
    <property type="match status" value="2"/>
</dbReference>
<feature type="transmembrane region" description="Helical" evidence="1">
    <location>
        <begin position="195"/>
        <end position="214"/>
    </location>
</feature>
<feature type="domain" description="DUF7973" evidence="2">
    <location>
        <begin position="4"/>
        <end position="150"/>
    </location>
</feature>
<reference evidence="3 4" key="1">
    <citation type="submission" date="2016-08" db="EMBL/GenBank/DDBJ databases">
        <title>A new outlook on sporulation: Clostridium algidixylanolyticum.</title>
        <authorList>
            <person name="Poppleton D.I."/>
            <person name="Gribaldo S."/>
        </authorList>
    </citation>
    <scope>NUCLEOTIDE SEQUENCE [LARGE SCALE GENOMIC DNA]</scope>
    <source>
        <strain evidence="3 4">SPL73</strain>
    </source>
</reference>
<feature type="transmembrane region" description="Helical" evidence="1">
    <location>
        <begin position="95"/>
        <end position="115"/>
    </location>
</feature>
<sequence>MDIFALIGSFGGGIIGAYIGAVPIFIFAAILAIAGAVSAMSGGGSFILEYVAFGSYLGPHIAFAGGVAATAYAGKKKKIKSGLELSTPLFGIGDPMTLLVGGFFGVLGFLIHYVAGTLLHFNTDLPAITVFLSAIIARYAFGTGGLMGKIKPKEKRTYFTGGKSFWCNVLLGAGVGTATGFVYQSMVNGGVSTEAMASFPALCFGIAGTSLIFAHSGADVPSTHHIAILSALAAVSSGNPFMGVVFGIAASLFGDFIASTINSHCDTHVDPPACTIFLFTFLINLLFGSGLLNI</sequence>
<dbReference type="InterPro" id="IPR058279">
    <property type="entry name" value="DUF7973"/>
</dbReference>
<keyword evidence="1" id="KW-1133">Transmembrane helix</keyword>
<feature type="transmembrane region" description="Helical" evidence="1">
    <location>
        <begin position="57"/>
        <end position="74"/>
    </location>
</feature>
<feature type="domain" description="DUF7973" evidence="2">
    <location>
        <begin position="200"/>
        <end position="293"/>
    </location>
</feature>
<organism evidence="3 4">
    <name type="scientific">Lacrimispora algidixylanolytica</name>
    <dbReference type="NCBI Taxonomy" id="94868"/>
    <lineage>
        <taxon>Bacteria</taxon>
        <taxon>Bacillati</taxon>
        <taxon>Bacillota</taxon>
        <taxon>Clostridia</taxon>
        <taxon>Lachnospirales</taxon>
        <taxon>Lachnospiraceae</taxon>
        <taxon>Lacrimispora</taxon>
    </lineage>
</organism>
<feature type="transmembrane region" description="Helical" evidence="1">
    <location>
        <begin position="127"/>
        <end position="144"/>
    </location>
</feature>